<dbReference type="InterPro" id="IPR002938">
    <property type="entry name" value="FAD-bd"/>
</dbReference>
<feature type="domain" description="FAD-binding" evidence="6">
    <location>
        <begin position="8"/>
        <end position="204"/>
    </location>
</feature>
<dbReference type="EC" id="1.14.13.-" evidence="5"/>
<accession>A0A328MVH2</accession>
<evidence type="ECO:0000313" key="7">
    <source>
        <dbReference type="EMBL" id="RAN92827.1"/>
    </source>
</evidence>
<gene>
    <name evidence="7" type="ORF">LAH08_06558</name>
</gene>
<evidence type="ECO:0000259" key="6">
    <source>
        <dbReference type="Pfam" id="PF01494"/>
    </source>
</evidence>
<dbReference type="Pfam" id="PF01494">
    <property type="entry name" value="FAD_binding_3"/>
    <property type="match status" value="2"/>
</dbReference>
<dbReference type="PRINTS" id="PR00420">
    <property type="entry name" value="RNGMNOXGNASE"/>
</dbReference>
<evidence type="ECO:0000256" key="5">
    <source>
        <dbReference type="HAMAP-Rule" id="MF_00845"/>
    </source>
</evidence>
<reference evidence="7 8" key="1">
    <citation type="submission" date="2018-03" db="EMBL/GenBank/DDBJ databases">
        <title>Defining the species Micromonospora saelicesensis and Micromonospora noduli under the framework of genomics.</title>
        <authorList>
            <person name="Riesco R."/>
            <person name="Trujillo M.E."/>
        </authorList>
    </citation>
    <scope>NUCLEOTIDE SEQUENCE [LARGE SCALE GENOMIC DNA]</scope>
    <source>
        <strain evidence="7 8">LAH08</strain>
    </source>
</reference>
<dbReference type="AlphaFoldDB" id="A0A328MVH2"/>
<comment type="caution">
    <text evidence="7">The sequence shown here is derived from an EMBL/GenBank/DDBJ whole genome shotgun (WGS) entry which is preliminary data.</text>
</comment>
<evidence type="ECO:0000256" key="1">
    <source>
        <dbReference type="ARBA" id="ARBA00022630"/>
    </source>
</evidence>
<dbReference type="InterPro" id="IPR043683">
    <property type="entry name" value="TetX_monooxygenase"/>
</dbReference>
<feature type="binding site" evidence="5">
    <location>
        <position position="52"/>
    </location>
    <ligand>
        <name>FAD</name>
        <dbReference type="ChEBI" id="CHEBI:57692"/>
    </ligand>
</feature>
<dbReference type="Proteomes" id="UP000248966">
    <property type="component" value="Unassembled WGS sequence"/>
</dbReference>
<evidence type="ECO:0000256" key="3">
    <source>
        <dbReference type="ARBA" id="ARBA00023002"/>
    </source>
</evidence>
<evidence type="ECO:0000256" key="2">
    <source>
        <dbReference type="ARBA" id="ARBA00022827"/>
    </source>
</evidence>
<feature type="domain" description="FAD-binding" evidence="6">
    <location>
        <begin position="289"/>
        <end position="337"/>
    </location>
</feature>
<dbReference type="SUPFAM" id="SSF51905">
    <property type="entry name" value="FAD/NAD(P)-binding domain"/>
    <property type="match status" value="1"/>
</dbReference>
<comment type="cofactor">
    <cofactor evidence="5">
        <name>FAD</name>
        <dbReference type="ChEBI" id="CHEBI:57692"/>
    </cofactor>
</comment>
<dbReference type="GO" id="GO:0004497">
    <property type="term" value="F:monooxygenase activity"/>
    <property type="evidence" value="ECO:0007669"/>
    <property type="project" value="UniProtKB-UniRule"/>
</dbReference>
<organism evidence="7 8">
    <name type="scientific">Micromonospora noduli</name>
    <dbReference type="NCBI Taxonomy" id="709876"/>
    <lineage>
        <taxon>Bacteria</taxon>
        <taxon>Bacillati</taxon>
        <taxon>Actinomycetota</taxon>
        <taxon>Actinomycetes</taxon>
        <taxon>Micromonosporales</taxon>
        <taxon>Micromonosporaceae</taxon>
        <taxon>Micromonospora</taxon>
    </lineage>
</organism>
<keyword evidence="4 5" id="KW-0503">Monooxygenase</keyword>
<dbReference type="EMBL" id="PYAA01000061">
    <property type="protein sequence ID" value="RAN92827.1"/>
    <property type="molecule type" value="Genomic_DNA"/>
</dbReference>
<comment type="catalytic activity">
    <reaction evidence="5">
        <text>a tetracycline + NADPH + O2 + H(+) = an 11a-hydroxytetracycline + NADP(+) + H2O</text>
        <dbReference type="Rhea" id="RHEA:61444"/>
        <dbReference type="ChEBI" id="CHEBI:15377"/>
        <dbReference type="ChEBI" id="CHEBI:15378"/>
        <dbReference type="ChEBI" id="CHEBI:15379"/>
        <dbReference type="ChEBI" id="CHEBI:57783"/>
        <dbReference type="ChEBI" id="CHEBI:58349"/>
        <dbReference type="ChEBI" id="CHEBI:144644"/>
        <dbReference type="ChEBI" id="CHEBI:144645"/>
    </reaction>
</comment>
<keyword evidence="5" id="KW-0963">Cytoplasm</keyword>
<dbReference type="GO" id="GO:0071949">
    <property type="term" value="F:FAD binding"/>
    <property type="evidence" value="ECO:0007669"/>
    <property type="project" value="InterPro"/>
</dbReference>
<dbReference type="HAMAP" id="MF_00845">
    <property type="entry name" value="TetX_monooxygenase"/>
    <property type="match status" value="1"/>
</dbReference>
<evidence type="ECO:0000256" key="4">
    <source>
        <dbReference type="ARBA" id="ARBA00023033"/>
    </source>
</evidence>
<keyword evidence="5" id="KW-0521">NADP</keyword>
<comment type="domain">
    <text evidence="5">Consists of an N-terminal FAD-binding domain with a Rossman fold and a C-terminal substrate-binding domain.</text>
</comment>
<dbReference type="GO" id="GO:0046677">
    <property type="term" value="P:response to antibiotic"/>
    <property type="evidence" value="ECO:0007669"/>
    <property type="project" value="InterPro"/>
</dbReference>
<dbReference type="PANTHER" id="PTHR46972">
    <property type="entry name" value="MONOOXYGENASE ASQM-RELATED"/>
    <property type="match status" value="1"/>
</dbReference>
<keyword evidence="3 5" id="KW-0560">Oxidoreductase</keyword>
<evidence type="ECO:0000313" key="8">
    <source>
        <dbReference type="Proteomes" id="UP000248966"/>
    </source>
</evidence>
<keyword evidence="5" id="KW-0547">Nucleotide-binding</keyword>
<feature type="binding site" evidence="5">
    <location>
        <position position="295"/>
    </location>
    <ligand>
        <name>FAD</name>
        <dbReference type="ChEBI" id="CHEBI:57692"/>
    </ligand>
</feature>
<dbReference type="Gene3D" id="3.50.50.60">
    <property type="entry name" value="FAD/NAD(P)-binding domain"/>
    <property type="match status" value="1"/>
</dbReference>
<keyword evidence="2 5" id="KW-0274">FAD</keyword>
<proteinExistence type="inferred from homology"/>
<dbReference type="PANTHER" id="PTHR46972:SF1">
    <property type="entry name" value="FAD DEPENDENT OXIDOREDUCTASE DOMAIN-CONTAINING PROTEIN"/>
    <property type="match status" value="1"/>
</dbReference>
<comment type="similarity">
    <text evidence="5">Belongs to the aromatic-ring hydroxylase family. TetX subfamily.</text>
</comment>
<comment type="subunit">
    <text evidence="5">Monomer.</text>
</comment>
<feature type="binding site" evidence="5">
    <location>
        <position position="110"/>
    </location>
    <ligand>
        <name>FAD</name>
        <dbReference type="ChEBI" id="CHEBI:57692"/>
    </ligand>
</feature>
<comment type="subcellular location">
    <subcellularLocation>
        <location evidence="5">Cytoplasm</location>
    </subcellularLocation>
</comment>
<comment type="function">
    <text evidence="5">An FAD-requiring monooxygenase active on some tetracycline antibiotic derivatives, which leads to their inactivation. Hydroxylates carbon 11a of tetracycline and some analogs.</text>
</comment>
<name>A0A328MVH2_9ACTN</name>
<protein>
    <recommendedName>
        <fullName evidence="5">Flavin-dependent monooxygenase</fullName>
    </recommendedName>
    <alternativeName>
        <fullName evidence="5">TetX monooxygenase</fullName>
        <shortName evidence="5">TetX</shortName>
        <ecNumber evidence="5">1.14.13.-</ecNumber>
    </alternativeName>
</protein>
<sequence length="380" mass="40844">MYGSAVRTRIAIAGGGLGGLTLARILHQHGIDAVVYDREASRSARPQGGALDLHPESGQLALAEAGLAGRFQSEARPEGEEHRILDPTGRTLVHHEPQPGSFSGRPEIDRSALRDLLLDSLPGDTVAWRRRVVAATHRPEEGWELTFHDGQTASCDILVGADGARSVVRSLLTDVELSYVATLVELSVEDVDQRHPDLAELVGTGNLWCVGVNQILAAQRLGDGSLRVGISLRAEDRPLDAYRSKRALLDLFAGWNPRLTALIEAAESAPTPRLIEAMPIGTRWTSRPGVTLIGDAAHLMPPVGEGANQAMLDAAELAGQLAANPADPNSAIRTYEESMFSRIHPVAEMSARVQAMMLSPTAAEDIVRFFTRPAEPARTD</sequence>
<keyword evidence="1 5" id="KW-0285">Flavoprotein</keyword>
<feature type="binding site" evidence="5">
    <location>
        <position position="45"/>
    </location>
    <ligand>
        <name>NADPH</name>
        <dbReference type="ChEBI" id="CHEBI:57783"/>
    </ligand>
</feature>
<dbReference type="GO" id="GO:0005737">
    <property type="term" value="C:cytoplasm"/>
    <property type="evidence" value="ECO:0007669"/>
    <property type="project" value="UniProtKB-SubCell"/>
</dbReference>
<dbReference type="InterPro" id="IPR036188">
    <property type="entry name" value="FAD/NAD-bd_sf"/>
</dbReference>